<dbReference type="Pfam" id="PF13086">
    <property type="entry name" value="AAA_11"/>
    <property type="match status" value="2"/>
</dbReference>
<dbReference type="OrthoDB" id="6513042at2759"/>
<dbReference type="Gene3D" id="3.40.50.300">
    <property type="entry name" value="P-loop containing nucleotide triphosphate hydrolases"/>
    <property type="match status" value="2"/>
</dbReference>
<evidence type="ECO:0000256" key="3">
    <source>
        <dbReference type="ARBA" id="ARBA00022806"/>
    </source>
</evidence>
<feature type="compositionally biased region" description="Low complexity" evidence="6">
    <location>
        <begin position="59"/>
        <end position="70"/>
    </location>
</feature>
<keyword evidence="1" id="KW-0547">Nucleotide-binding</keyword>
<dbReference type="GO" id="GO:0005524">
    <property type="term" value="F:ATP binding"/>
    <property type="evidence" value="ECO:0007669"/>
    <property type="project" value="UniProtKB-KW"/>
</dbReference>
<proteinExistence type="predicted"/>
<dbReference type="PANTHER" id="PTHR10887:SF435">
    <property type="entry name" value="OS02G0684150 PROTEIN"/>
    <property type="match status" value="1"/>
</dbReference>
<accession>A0A8T0PDC6</accession>
<dbReference type="EMBL" id="CM029052">
    <property type="protein sequence ID" value="KAG2558679.1"/>
    <property type="molecule type" value="Genomic_DNA"/>
</dbReference>
<evidence type="ECO:0000313" key="9">
    <source>
        <dbReference type="EMBL" id="KAG2558679.1"/>
    </source>
</evidence>
<dbReference type="InterPro" id="IPR047187">
    <property type="entry name" value="SF1_C_Upf1"/>
</dbReference>
<feature type="compositionally biased region" description="Pro residues" evidence="6">
    <location>
        <begin position="120"/>
        <end position="133"/>
    </location>
</feature>
<keyword evidence="5" id="KW-0175">Coiled coil</keyword>
<keyword evidence="4" id="KW-0067">ATP-binding</keyword>
<keyword evidence="3" id="KW-0347">Helicase</keyword>
<evidence type="ECO:0000256" key="2">
    <source>
        <dbReference type="ARBA" id="ARBA00022801"/>
    </source>
</evidence>
<dbReference type="SUPFAM" id="SSF52540">
    <property type="entry name" value="P-loop containing nucleoside triphosphate hydrolases"/>
    <property type="match status" value="1"/>
</dbReference>
<feature type="region of interest" description="Disordered" evidence="6">
    <location>
        <begin position="59"/>
        <end position="145"/>
    </location>
</feature>
<dbReference type="GO" id="GO:0005694">
    <property type="term" value="C:chromosome"/>
    <property type="evidence" value="ECO:0007669"/>
    <property type="project" value="UniProtKB-ARBA"/>
</dbReference>
<reference evidence="9" key="1">
    <citation type="submission" date="2020-05" db="EMBL/GenBank/DDBJ databases">
        <title>WGS assembly of Panicum virgatum.</title>
        <authorList>
            <person name="Lovell J.T."/>
            <person name="Jenkins J."/>
            <person name="Shu S."/>
            <person name="Juenger T.E."/>
            <person name="Schmutz J."/>
        </authorList>
    </citation>
    <scope>NUCLEOTIDE SEQUENCE</scope>
    <source>
        <strain evidence="9">AP13</strain>
    </source>
</reference>
<dbReference type="FunFam" id="3.40.50.300:FF:000326">
    <property type="entry name" value="P-loop containing nucleoside triphosphate hydrolase"/>
    <property type="match status" value="1"/>
</dbReference>
<dbReference type="InterPro" id="IPR041677">
    <property type="entry name" value="DNA2/NAM7_AAA_11"/>
</dbReference>
<dbReference type="CDD" id="cd18808">
    <property type="entry name" value="SF1_C_Upf1"/>
    <property type="match status" value="1"/>
</dbReference>
<evidence type="ECO:0000259" key="8">
    <source>
        <dbReference type="Pfam" id="PF13087"/>
    </source>
</evidence>
<dbReference type="GO" id="GO:0016787">
    <property type="term" value="F:hydrolase activity"/>
    <property type="evidence" value="ECO:0007669"/>
    <property type="project" value="UniProtKB-KW"/>
</dbReference>
<dbReference type="Pfam" id="PF13087">
    <property type="entry name" value="AAA_12"/>
    <property type="match status" value="1"/>
</dbReference>
<keyword evidence="2" id="KW-0378">Hydrolase</keyword>
<dbReference type="GO" id="GO:0004386">
    <property type="term" value="F:helicase activity"/>
    <property type="evidence" value="ECO:0007669"/>
    <property type="project" value="UniProtKB-KW"/>
</dbReference>
<evidence type="ECO:0000256" key="1">
    <source>
        <dbReference type="ARBA" id="ARBA00022741"/>
    </source>
</evidence>
<keyword evidence="10" id="KW-1185">Reference proteome</keyword>
<dbReference type="PANTHER" id="PTHR10887">
    <property type="entry name" value="DNA2/NAM7 HELICASE FAMILY"/>
    <property type="match status" value="1"/>
</dbReference>
<evidence type="ECO:0000313" key="10">
    <source>
        <dbReference type="Proteomes" id="UP000823388"/>
    </source>
</evidence>
<organism evidence="9 10">
    <name type="scientific">Panicum virgatum</name>
    <name type="common">Blackwell switchgrass</name>
    <dbReference type="NCBI Taxonomy" id="38727"/>
    <lineage>
        <taxon>Eukaryota</taxon>
        <taxon>Viridiplantae</taxon>
        <taxon>Streptophyta</taxon>
        <taxon>Embryophyta</taxon>
        <taxon>Tracheophyta</taxon>
        <taxon>Spermatophyta</taxon>
        <taxon>Magnoliopsida</taxon>
        <taxon>Liliopsida</taxon>
        <taxon>Poales</taxon>
        <taxon>Poaceae</taxon>
        <taxon>PACMAD clade</taxon>
        <taxon>Panicoideae</taxon>
        <taxon>Panicodae</taxon>
        <taxon>Paniceae</taxon>
        <taxon>Panicinae</taxon>
        <taxon>Panicum</taxon>
        <taxon>Panicum sect. Hiantes</taxon>
    </lineage>
</organism>
<dbReference type="AlphaFoldDB" id="A0A8T0PDC6"/>
<dbReference type="InterPro" id="IPR027417">
    <property type="entry name" value="P-loop_NTPase"/>
</dbReference>
<comment type="caution">
    <text evidence="9">The sequence shown here is derived from an EMBL/GenBank/DDBJ whole genome shotgun (WGS) entry which is preliminary data.</text>
</comment>
<feature type="domain" description="DNA2/NAM7 helicase helicase" evidence="7">
    <location>
        <begin position="647"/>
        <end position="723"/>
    </location>
</feature>
<feature type="domain" description="DNA2/NAM7 helicase helicase" evidence="7">
    <location>
        <begin position="316"/>
        <end position="526"/>
    </location>
</feature>
<sequence>MVPLIEETRADLCSALEGIKHAPAADVVRMEQLASDQAIFSIAVAEEISAPTPLGVAPLPSPASSSCGAAPAPPPPPSTATAANHLRPELPRSSPGLPVVHRPPVAGGVPAASPRRRRNPPPPLGFPTPPPPSSKVAGGHRTQATSHHELRPLLPSTGKMNSSGGALLLQLASHSRARGIDFSDPNAPQRDQVYAPKNADVLVLTDRKPRHISDLGRTGKSYLIGSVLKAEGVDGTVVRLSRRPEEGLPLVAVFLINMTTYNRIQNAVDVHADACWNKSIVEKMLNPMIGQGYNVSSSVLPSCLLDGDLGAHEKFELNDSQLKAVHDCVSAVREPTCSVRLIKGPPGTGKTKTISALLWSMLIKNHRTVTCAPTNTAVVEVASRVLRRLIEESSGGGCKKCFLSDVVLFGNEDRMGADGDLKRIFMESRIGRLRRCLVPWSGWTHCLSSMLGLLEHPLVQYERYTEGIKNDINKLISEEKEVRDDLVSRMKNEEVQTSSRKEKIKELQKKLQEVQKSIQEIEKNKMSFKTHFQSNYKRLEEDLRSCVEIFCDDLPRSATSEENFCCMAEVPPLLNAFAELVQSESDEHLRTLFDSDEDGTDRSLFRNFLTHVHDGVNFELKQARSSCLLKLKHLSAHFELPELFDSRTIEEFLLQRAKIVLCTASSSYRLHYQQKAQPFEVLVVDEAAQLKECESLIPLQLPGVRQAVLIGDECQLPALVKSKVCADAGFGRSLFKRLTSLGQPKHLLNVQYRMHPWISKFPIESFYGGEIADGPNVLNRDYERRYLTGPMYGPYSFINIDGGTESTGKHDRSLINPVEAAAVARIVQMLSRESVGTRREVRVGVVSPYKGQVLAIQEKLAVAGAYAMHDGFSVKVRSVDGFQGAEEDVIIFSAVRSNTTGKIGFLADINRTNVALTRAKHCLWIVGNAKTLASCKSIWRQIVADAKDRGRFFDAEDDEDLSNAIKAAIDLDEVESLQKFDGLRIVGGGDGSRSGGAMVTSLPN</sequence>
<feature type="coiled-coil region" evidence="5">
    <location>
        <begin position="490"/>
        <end position="524"/>
    </location>
</feature>
<feature type="domain" description="DNA2/NAM7 helicase-like C-terminal" evidence="8">
    <location>
        <begin position="731"/>
        <end position="930"/>
    </location>
</feature>
<evidence type="ECO:0000256" key="5">
    <source>
        <dbReference type="SAM" id="Coils"/>
    </source>
</evidence>
<dbReference type="InterPro" id="IPR041679">
    <property type="entry name" value="DNA2/NAM7-like_C"/>
</dbReference>
<feature type="compositionally biased region" description="Low complexity" evidence="6">
    <location>
        <begin position="98"/>
        <end position="113"/>
    </location>
</feature>
<name>A0A8T0PDC6_PANVG</name>
<gene>
    <name evidence="9" type="ORF">PVAP13_8NG264800</name>
</gene>
<dbReference type="Proteomes" id="UP000823388">
    <property type="component" value="Chromosome 8N"/>
</dbReference>
<protein>
    <submittedName>
        <fullName evidence="9">Uncharacterized protein</fullName>
    </submittedName>
</protein>
<evidence type="ECO:0000256" key="4">
    <source>
        <dbReference type="ARBA" id="ARBA00022840"/>
    </source>
</evidence>
<evidence type="ECO:0000259" key="7">
    <source>
        <dbReference type="Pfam" id="PF13086"/>
    </source>
</evidence>
<dbReference type="InterPro" id="IPR045055">
    <property type="entry name" value="DNA2/NAM7-like"/>
</dbReference>
<evidence type="ECO:0000256" key="6">
    <source>
        <dbReference type="SAM" id="MobiDB-lite"/>
    </source>
</evidence>